<proteinExistence type="predicted"/>
<protein>
    <submittedName>
        <fullName evidence="1">Uncharacterized protein</fullName>
    </submittedName>
</protein>
<name>A0ACC0P3B6_RHOML</name>
<dbReference type="Proteomes" id="UP001062846">
    <property type="component" value="Chromosome 4"/>
</dbReference>
<evidence type="ECO:0000313" key="1">
    <source>
        <dbReference type="EMBL" id="KAI8559242.1"/>
    </source>
</evidence>
<sequence length="201" mass="22096">MGFPTLAAKIGELNPKLPCMEALPQTMTLDAEIRALKAELVNIDKVRLDGSNAVETTEGTEPLWNEIVNKQIGDNLMKYKYHDHEIQEDKVVATDEVRKGIVELNSCLFWTEDGLSYIASAHTVGTPLFVDSLTESGNRLSYARICIQIDTRIVLPDIVDVLYGNGCNATVTVNHGRQLVAPLAVFLASQIHSDSTLSREG</sequence>
<keyword evidence="2" id="KW-1185">Reference proteome</keyword>
<reference evidence="1" key="1">
    <citation type="submission" date="2022-02" db="EMBL/GenBank/DDBJ databases">
        <title>Plant Genome Project.</title>
        <authorList>
            <person name="Zhang R.-G."/>
        </authorList>
    </citation>
    <scope>NUCLEOTIDE SEQUENCE</scope>
    <source>
        <strain evidence="1">AT1</strain>
    </source>
</reference>
<accession>A0ACC0P3B6</accession>
<comment type="caution">
    <text evidence="1">The sequence shown here is derived from an EMBL/GenBank/DDBJ whole genome shotgun (WGS) entry which is preliminary data.</text>
</comment>
<gene>
    <name evidence="1" type="ORF">RHMOL_Rhmol04G0157200</name>
</gene>
<dbReference type="EMBL" id="CM046391">
    <property type="protein sequence ID" value="KAI8559242.1"/>
    <property type="molecule type" value="Genomic_DNA"/>
</dbReference>
<organism evidence="1 2">
    <name type="scientific">Rhododendron molle</name>
    <name type="common">Chinese azalea</name>
    <name type="synonym">Azalea mollis</name>
    <dbReference type="NCBI Taxonomy" id="49168"/>
    <lineage>
        <taxon>Eukaryota</taxon>
        <taxon>Viridiplantae</taxon>
        <taxon>Streptophyta</taxon>
        <taxon>Embryophyta</taxon>
        <taxon>Tracheophyta</taxon>
        <taxon>Spermatophyta</taxon>
        <taxon>Magnoliopsida</taxon>
        <taxon>eudicotyledons</taxon>
        <taxon>Gunneridae</taxon>
        <taxon>Pentapetalae</taxon>
        <taxon>asterids</taxon>
        <taxon>Ericales</taxon>
        <taxon>Ericaceae</taxon>
        <taxon>Ericoideae</taxon>
        <taxon>Rhodoreae</taxon>
        <taxon>Rhododendron</taxon>
    </lineage>
</organism>
<evidence type="ECO:0000313" key="2">
    <source>
        <dbReference type="Proteomes" id="UP001062846"/>
    </source>
</evidence>